<comment type="caution">
    <text evidence="5">The sequence shown here is derived from an EMBL/GenBank/DDBJ whole genome shotgun (WGS) entry which is preliminary data.</text>
</comment>
<protein>
    <submittedName>
        <fullName evidence="5">Response regulator transcription factor</fullName>
    </submittedName>
</protein>
<evidence type="ECO:0000313" key="6">
    <source>
        <dbReference type="Proteomes" id="UP000619238"/>
    </source>
</evidence>
<evidence type="ECO:0000259" key="4">
    <source>
        <dbReference type="PROSITE" id="PS50930"/>
    </source>
</evidence>
<dbReference type="InterPro" id="IPR007492">
    <property type="entry name" value="LytTR_DNA-bd_dom"/>
</dbReference>
<evidence type="ECO:0000256" key="1">
    <source>
        <dbReference type="ARBA" id="ARBA00023125"/>
    </source>
</evidence>
<dbReference type="SUPFAM" id="SSF52172">
    <property type="entry name" value="CheY-like"/>
    <property type="match status" value="1"/>
</dbReference>
<evidence type="ECO:0000259" key="3">
    <source>
        <dbReference type="PROSITE" id="PS50110"/>
    </source>
</evidence>
<reference evidence="5 6" key="1">
    <citation type="submission" date="2020-07" db="EMBL/GenBank/DDBJ databases">
        <title>Description of Kordia aestuariivivens sp. nov., isolated from a tidal flat.</title>
        <authorList>
            <person name="Park S."/>
            <person name="Yoon J.-H."/>
        </authorList>
    </citation>
    <scope>NUCLEOTIDE SEQUENCE [LARGE SCALE GENOMIC DNA]</scope>
    <source>
        <strain evidence="5 6">YSTF-M3</strain>
    </source>
</reference>
<organism evidence="5 6">
    <name type="scientific">Kordia aestuariivivens</name>
    <dbReference type="NCBI Taxonomy" id="2759037"/>
    <lineage>
        <taxon>Bacteria</taxon>
        <taxon>Pseudomonadati</taxon>
        <taxon>Bacteroidota</taxon>
        <taxon>Flavobacteriia</taxon>
        <taxon>Flavobacteriales</taxon>
        <taxon>Flavobacteriaceae</taxon>
        <taxon>Kordia</taxon>
    </lineage>
</organism>
<feature type="domain" description="Response regulatory" evidence="3">
    <location>
        <begin position="2"/>
        <end position="117"/>
    </location>
</feature>
<accession>A0ABR7Q5T3</accession>
<dbReference type="InterPro" id="IPR011006">
    <property type="entry name" value="CheY-like_superfamily"/>
</dbReference>
<dbReference type="Gene3D" id="3.40.50.2300">
    <property type="match status" value="1"/>
</dbReference>
<dbReference type="Pfam" id="PF04397">
    <property type="entry name" value="LytTR"/>
    <property type="match status" value="1"/>
</dbReference>
<dbReference type="InterPro" id="IPR001789">
    <property type="entry name" value="Sig_transdc_resp-reg_receiver"/>
</dbReference>
<gene>
    <name evidence="5" type="ORF">H2O64_04470</name>
</gene>
<keyword evidence="1" id="KW-0238">DNA-binding</keyword>
<keyword evidence="2" id="KW-0597">Phosphoprotein</keyword>
<keyword evidence="6" id="KW-1185">Reference proteome</keyword>
<dbReference type="Pfam" id="PF00072">
    <property type="entry name" value="Response_reg"/>
    <property type="match status" value="1"/>
</dbReference>
<dbReference type="PROSITE" id="PS50930">
    <property type="entry name" value="HTH_LYTTR"/>
    <property type="match status" value="1"/>
</dbReference>
<dbReference type="Proteomes" id="UP000619238">
    <property type="component" value="Unassembled WGS sequence"/>
</dbReference>
<dbReference type="PANTHER" id="PTHR48111">
    <property type="entry name" value="REGULATOR OF RPOS"/>
    <property type="match status" value="1"/>
</dbReference>
<name>A0ABR7Q5T3_9FLAO</name>
<evidence type="ECO:0000313" key="5">
    <source>
        <dbReference type="EMBL" id="MBC8753912.1"/>
    </source>
</evidence>
<feature type="domain" description="HTH LytTR-type" evidence="4">
    <location>
        <begin position="144"/>
        <end position="248"/>
    </location>
</feature>
<evidence type="ECO:0000256" key="2">
    <source>
        <dbReference type="PROSITE-ProRule" id="PRU00169"/>
    </source>
</evidence>
<dbReference type="PROSITE" id="PS50110">
    <property type="entry name" value="RESPONSE_REGULATORY"/>
    <property type="match status" value="1"/>
</dbReference>
<dbReference type="EMBL" id="JACGWS010000002">
    <property type="protein sequence ID" value="MBC8753912.1"/>
    <property type="molecule type" value="Genomic_DNA"/>
</dbReference>
<dbReference type="SMART" id="SM00448">
    <property type="entry name" value="REC"/>
    <property type="match status" value="1"/>
</dbReference>
<dbReference type="SMART" id="SM00850">
    <property type="entry name" value="LytTR"/>
    <property type="match status" value="1"/>
</dbReference>
<sequence length="252" mass="29118">MKALIIDDENKARRLLERLLDEQCPEIETIMQASDLESGVEIIKSQKPDIVYLDIEMPKYSGLQILELLEDTVIDFQIIFTTAYNQYAVDAFKLSAIDYLLKPIDREELKSATNKAISMLKEKSINNQLQDLKKAFNQLALNKIALEIPKGVIFISHDDIVLFEADGMYTKTYLDNGDTQLICKPLKHFVEQLKSLPIFYKPHRSYLINLKHIKELSKRDGHHLVMTNNKTIPISKDKRDEFMLVLSEVFNT</sequence>
<dbReference type="InterPro" id="IPR039420">
    <property type="entry name" value="WalR-like"/>
</dbReference>
<proteinExistence type="predicted"/>
<feature type="modified residue" description="4-aspartylphosphate" evidence="2">
    <location>
        <position position="54"/>
    </location>
</feature>
<dbReference type="Gene3D" id="2.40.50.1020">
    <property type="entry name" value="LytTr DNA-binding domain"/>
    <property type="match status" value="1"/>
</dbReference>
<dbReference type="RefSeq" id="WP_187560946.1">
    <property type="nucleotide sequence ID" value="NZ_JACGWS010000002.1"/>
</dbReference>
<dbReference type="PANTHER" id="PTHR48111:SF69">
    <property type="entry name" value="RESPONSE REGULATOR RECEIVER"/>
    <property type="match status" value="1"/>
</dbReference>